<feature type="region of interest" description="Disordered" evidence="1">
    <location>
        <begin position="161"/>
        <end position="251"/>
    </location>
</feature>
<keyword evidence="3" id="KW-1185">Reference proteome</keyword>
<reference evidence="2" key="1">
    <citation type="submission" date="2023-05" db="EMBL/GenBank/DDBJ databases">
        <authorList>
            <person name="Huff M."/>
        </authorList>
    </citation>
    <scope>NUCLEOTIDE SEQUENCE</scope>
</reference>
<accession>A0AAD1ZB99</accession>
<feature type="region of interest" description="Disordered" evidence="1">
    <location>
        <begin position="54"/>
        <end position="76"/>
    </location>
</feature>
<evidence type="ECO:0000313" key="2">
    <source>
        <dbReference type="EMBL" id="CAI9764580.1"/>
    </source>
</evidence>
<gene>
    <name evidence="2" type="ORF">FPE_LOCUS12010</name>
</gene>
<evidence type="ECO:0000256" key="1">
    <source>
        <dbReference type="SAM" id="MobiDB-lite"/>
    </source>
</evidence>
<feature type="compositionally biased region" description="Basic and acidic residues" evidence="1">
    <location>
        <begin position="184"/>
        <end position="195"/>
    </location>
</feature>
<dbReference type="EMBL" id="OU503042">
    <property type="protein sequence ID" value="CAI9764580.1"/>
    <property type="molecule type" value="Genomic_DNA"/>
</dbReference>
<feature type="compositionally biased region" description="Low complexity" evidence="1">
    <location>
        <begin position="61"/>
        <end position="72"/>
    </location>
</feature>
<name>A0AAD1ZB99_9LAMI</name>
<dbReference type="Proteomes" id="UP000834106">
    <property type="component" value="Chromosome 7"/>
</dbReference>
<dbReference type="AlphaFoldDB" id="A0AAD1ZB99"/>
<evidence type="ECO:0000313" key="3">
    <source>
        <dbReference type="Proteomes" id="UP000834106"/>
    </source>
</evidence>
<sequence length="251" mass="27490">MREVFSTTSCWKFSTELPRNMDYQIASVFLDLQLKSPTGFFGLVKGWKEGAITEAEPATPNPSSRSPNPHNSRGLKIVAENPPEQGQELAGKGGPAHPNPENAKAIEELLKPRSKPTPSAEKNRHHPAIHRNHLPQQTKHHQTKIHKPQNLNRITEEVNEGENNLNVEKPAVEEDAVNGNTETPAKEVEEKEPENKSVSINEFLKPAEGESYYSSGGRGRGRGSRGGHSGTSHIQAPSIEDPGDFPTLGAK</sequence>
<proteinExistence type="predicted"/>
<protein>
    <submittedName>
        <fullName evidence="2">Uncharacterized protein</fullName>
    </submittedName>
</protein>
<organism evidence="2 3">
    <name type="scientific">Fraxinus pennsylvanica</name>
    <dbReference type="NCBI Taxonomy" id="56036"/>
    <lineage>
        <taxon>Eukaryota</taxon>
        <taxon>Viridiplantae</taxon>
        <taxon>Streptophyta</taxon>
        <taxon>Embryophyta</taxon>
        <taxon>Tracheophyta</taxon>
        <taxon>Spermatophyta</taxon>
        <taxon>Magnoliopsida</taxon>
        <taxon>eudicotyledons</taxon>
        <taxon>Gunneridae</taxon>
        <taxon>Pentapetalae</taxon>
        <taxon>asterids</taxon>
        <taxon>lamiids</taxon>
        <taxon>Lamiales</taxon>
        <taxon>Oleaceae</taxon>
        <taxon>Oleeae</taxon>
        <taxon>Fraxinus</taxon>
    </lineage>
</organism>